<dbReference type="GeneID" id="97408122"/>
<gene>
    <name evidence="2" type="ORF">CN689_00505</name>
    <name evidence="1" type="ORF">DTO10_14985</name>
</gene>
<dbReference type="Proteomes" id="UP000260457">
    <property type="component" value="Chromosome"/>
</dbReference>
<protein>
    <recommendedName>
        <fullName evidence="5">GDYXXLXY domain-containing protein</fullName>
    </recommendedName>
</protein>
<keyword evidence="4" id="KW-1185">Reference proteome</keyword>
<reference evidence="2 3" key="1">
    <citation type="submission" date="2017-09" db="EMBL/GenBank/DDBJ databases">
        <title>Large-scale bioinformatics analysis of Bacillus genomes uncovers conserved roles of natural products in bacterial physiology.</title>
        <authorList>
            <consortium name="Agbiome Team Llc"/>
            <person name="Bleich R.M."/>
            <person name="Kirk G.J."/>
            <person name="Santa Maria K.C."/>
            <person name="Allen S.E."/>
            <person name="Farag S."/>
            <person name="Shank E.A."/>
            <person name="Bowers A."/>
        </authorList>
    </citation>
    <scope>NUCLEOTIDE SEQUENCE [LARGE SCALE GENOMIC DNA]</scope>
    <source>
        <strain evidence="2 3">AFS003229</strain>
    </source>
</reference>
<dbReference type="Pfam" id="PF14345">
    <property type="entry name" value="GDYXXLXY"/>
    <property type="match status" value="1"/>
</dbReference>
<evidence type="ECO:0000313" key="1">
    <source>
        <dbReference type="EMBL" id="AXN39554.1"/>
    </source>
</evidence>
<dbReference type="AlphaFoldDB" id="A0AAX0SAX1"/>
<reference evidence="1 4" key="2">
    <citation type="submission" date="2018-07" db="EMBL/GenBank/DDBJ databases">
        <title>The molecular basis for the intramolecular migration of carboxyl group in the catabolism of para-hydroxybenzoate via gentisate.</title>
        <authorList>
            <person name="Zhao H."/>
            <person name="Xu Y."/>
            <person name="Lin S."/>
            <person name="Spain J.C."/>
            <person name="Zhou N.-Y."/>
        </authorList>
    </citation>
    <scope>NUCLEOTIDE SEQUENCE [LARGE SCALE GENOMIC DNA]</scope>
    <source>
        <strain evidence="1 4">PHB-7a</strain>
    </source>
</reference>
<dbReference type="EMBL" id="CP030926">
    <property type="protein sequence ID" value="AXN39554.1"/>
    <property type="molecule type" value="Genomic_DNA"/>
</dbReference>
<dbReference type="KEGG" id="pbut:DTO10_14985"/>
<proteinExistence type="predicted"/>
<evidence type="ECO:0000313" key="2">
    <source>
        <dbReference type="EMBL" id="PEJ38111.1"/>
    </source>
</evidence>
<evidence type="ECO:0008006" key="5">
    <source>
        <dbReference type="Google" id="ProtNLM"/>
    </source>
</evidence>
<accession>A0AAX0SAX1</accession>
<organism evidence="2 3">
    <name type="scientific">Peribacillus butanolivorans</name>
    <dbReference type="NCBI Taxonomy" id="421767"/>
    <lineage>
        <taxon>Bacteria</taxon>
        <taxon>Bacillati</taxon>
        <taxon>Bacillota</taxon>
        <taxon>Bacilli</taxon>
        <taxon>Bacillales</taxon>
        <taxon>Bacillaceae</taxon>
        <taxon>Peribacillus</taxon>
    </lineage>
</organism>
<sequence>MKNNLFFRPLIVFSIPILILLVLAIPPVWTTMTGEEIKIKTAPVDPTDLFRGSYVALNYEIETVKPSQLDDSVISEFKTRNMGDYKKVYVILKQSNDGLYKVDLVTKEKPSKGVYLKGELEIPYDLKRATTVQIRYGLDNYYASEEKAKEMETDALAKPSVAIVKVRNGNVVLTDIIIE</sequence>
<dbReference type="RefSeq" id="WP_053344450.1">
    <property type="nucleotide sequence ID" value="NZ_CP030926.1"/>
</dbReference>
<dbReference type="InterPro" id="IPR025833">
    <property type="entry name" value="GDYXXLXY"/>
</dbReference>
<dbReference type="Proteomes" id="UP000220106">
    <property type="component" value="Unassembled WGS sequence"/>
</dbReference>
<evidence type="ECO:0000313" key="3">
    <source>
        <dbReference type="Proteomes" id="UP000220106"/>
    </source>
</evidence>
<evidence type="ECO:0000313" key="4">
    <source>
        <dbReference type="Proteomes" id="UP000260457"/>
    </source>
</evidence>
<name>A0AAX0SAX1_9BACI</name>
<dbReference type="EMBL" id="NUEQ01000003">
    <property type="protein sequence ID" value="PEJ38111.1"/>
    <property type="molecule type" value="Genomic_DNA"/>
</dbReference>